<comment type="caution">
    <text evidence="1">The sequence shown here is derived from an EMBL/GenBank/DDBJ whole genome shotgun (WGS) entry which is preliminary data.</text>
</comment>
<protein>
    <submittedName>
        <fullName evidence="1">WGS project CAEQ00000000 data, annotated contig 1624</fullName>
    </submittedName>
</protein>
<sequence>MDVTDQVVLGDTDNNGRMLVTCHVLMSLSQRGGLKGSDVQTFSTEMLHWDDYREECGINDGTPSMKSTFQNSAEAPFDGILFSSTDGNVKALSLVVDPALSGSDVQNFCTEMQHWDDYRLDNNIRDGVQPMKDMFDVFSGHEMYILNAKDKLSKLRHMCVTSCRQSYGCDAQHRTSELVHWEEYQAMQSLDRTPKLDSACAKR</sequence>
<dbReference type="EMBL" id="CAEQ01001047">
    <property type="protein sequence ID" value="CCD13174.1"/>
    <property type="molecule type" value="Genomic_DNA"/>
</dbReference>
<reference evidence="2" key="1">
    <citation type="submission" date="2011-07" db="EMBL/GenBank/DDBJ databases">
        <title>Divergent evolution of antigenic variation in African trypanosomes.</title>
        <authorList>
            <person name="Jackson A.P."/>
            <person name="Berry A."/>
            <person name="Allison H.C."/>
            <person name="Burton P."/>
            <person name="Anderson J."/>
            <person name="Aslett M."/>
            <person name="Brown R."/>
            <person name="Corton N."/>
            <person name="Harris D."/>
            <person name="Hauser H."/>
            <person name="Gamble J."/>
            <person name="Gilderthorp R."/>
            <person name="McQuillan J."/>
            <person name="Quail M.A."/>
            <person name="Sanders M."/>
            <person name="Van Tonder A."/>
            <person name="Ginger M.L."/>
            <person name="Donelson J.E."/>
            <person name="Field M.C."/>
            <person name="Barry J.D."/>
            <person name="Berriman M."/>
            <person name="Hertz-Fowler C."/>
        </authorList>
    </citation>
    <scope>NUCLEOTIDE SEQUENCE [LARGE SCALE GENOMIC DNA]</scope>
    <source>
        <strain evidence="2">IL3000</strain>
    </source>
</reference>
<name>F9W7K6_TRYCI</name>
<evidence type="ECO:0000313" key="2">
    <source>
        <dbReference type="Proteomes" id="UP000000702"/>
    </source>
</evidence>
<evidence type="ECO:0000313" key="1">
    <source>
        <dbReference type="EMBL" id="CCD13174.1"/>
    </source>
</evidence>
<keyword evidence="2" id="KW-1185">Reference proteome</keyword>
<dbReference type="OMA" id="CSEMEHW"/>
<organism evidence="1 2">
    <name type="scientific">Trypanosoma congolense (strain IL3000)</name>
    <dbReference type="NCBI Taxonomy" id="1068625"/>
    <lineage>
        <taxon>Eukaryota</taxon>
        <taxon>Discoba</taxon>
        <taxon>Euglenozoa</taxon>
        <taxon>Kinetoplastea</taxon>
        <taxon>Metakinetoplastina</taxon>
        <taxon>Trypanosomatida</taxon>
        <taxon>Trypanosomatidae</taxon>
        <taxon>Trypanosoma</taxon>
        <taxon>Nannomonas</taxon>
    </lineage>
</organism>
<dbReference type="AlphaFoldDB" id="F9W7K6"/>
<gene>
    <name evidence="1" type="ORF">TCIL3000_0_39480</name>
</gene>
<accession>F9W7K6</accession>
<dbReference type="VEuPathDB" id="TriTrypDB:TcIL3000_0_39480"/>
<reference evidence="1 2" key="2">
    <citation type="journal article" date="2012" name="Proc. Natl. Acad. Sci. U.S.A.">
        <title>Antigenic diversity is generated by distinct evolutionary mechanisms in African trypanosome species.</title>
        <authorList>
            <person name="Jackson A.P."/>
            <person name="Berry A."/>
            <person name="Aslett M."/>
            <person name="Allison H.C."/>
            <person name="Burton P."/>
            <person name="Vavrova-Anderson J."/>
            <person name="Brown R."/>
            <person name="Browne H."/>
            <person name="Corton N."/>
            <person name="Hauser H."/>
            <person name="Gamble J."/>
            <person name="Gilderthorp R."/>
            <person name="Marcello L."/>
            <person name="McQuillan J."/>
            <person name="Otto T.D."/>
            <person name="Quail M.A."/>
            <person name="Sanders M.J."/>
            <person name="van Tonder A."/>
            <person name="Ginger M.L."/>
            <person name="Field M.C."/>
            <person name="Barry J.D."/>
            <person name="Hertz-Fowler C."/>
            <person name="Berriman M."/>
        </authorList>
    </citation>
    <scope>NUCLEOTIDE SEQUENCE [LARGE SCALE GENOMIC DNA]</scope>
    <source>
        <strain evidence="1 2">IL3000</strain>
    </source>
</reference>
<proteinExistence type="predicted"/>
<dbReference type="Proteomes" id="UP000000702">
    <property type="component" value="Unassembled WGS sequence"/>
</dbReference>